<dbReference type="AlphaFoldDB" id="E0IAZ2"/>
<comment type="similarity">
    <text evidence="3">Belongs to the lysine N(6)-hydroxylase/L-ornithine N(5)-oxygenase family.</text>
</comment>
<accession>E0IAZ2</accession>
<evidence type="ECO:0000256" key="4">
    <source>
        <dbReference type="ARBA" id="ARBA00013076"/>
    </source>
</evidence>
<dbReference type="InterPro" id="IPR036188">
    <property type="entry name" value="FAD/NAD-bd_sf"/>
</dbReference>
<name>E0IAZ2_9BACL</name>
<evidence type="ECO:0000313" key="16">
    <source>
        <dbReference type="Proteomes" id="UP000005387"/>
    </source>
</evidence>
<dbReference type="GO" id="GO:0047091">
    <property type="term" value="F:L-lysine 6-monooxygenase (NADPH) activity"/>
    <property type="evidence" value="ECO:0007669"/>
    <property type="project" value="UniProtKB-EC"/>
</dbReference>
<dbReference type="SUPFAM" id="SSF51905">
    <property type="entry name" value="FAD/NAD(P)-binding domain"/>
    <property type="match status" value="1"/>
</dbReference>
<evidence type="ECO:0000256" key="1">
    <source>
        <dbReference type="ARBA" id="ARBA00001974"/>
    </source>
</evidence>
<comment type="cofactor">
    <cofactor evidence="1">
        <name>FAD</name>
        <dbReference type="ChEBI" id="CHEBI:57692"/>
    </cofactor>
</comment>
<proteinExistence type="inferred from homology"/>
<dbReference type="PANTHER" id="PTHR42802:SF1">
    <property type="entry name" value="L-ORNITHINE N(5)-MONOOXYGENASE"/>
    <property type="match status" value="1"/>
</dbReference>
<keyword evidence="7" id="KW-0274">FAD</keyword>
<keyword evidence="8" id="KW-0521">NADP</keyword>
<keyword evidence="9 15" id="KW-0560">Oxidoreductase</keyword>
<keyword evidence="16" id="KW-1185">Reference proteome</keyword>
<evidence type="ECO:0000256" key="14">
    <source>
        <dbReference type="ARBA" id="ARBA00048407"/>
    </source>
</evidence>
<protein>
    <recommendedName>
        <fullName evidence="5">L-lysine N6-monooxygenase MbtG</fullName>
        <ecNumber evidence="4">1.14.13.59</ecNumber>
    </recommendedName>
    <alternativeName>
        <fullName evidence="13">Lysine 6-N-hydroxylase</fullName>
    </alternativeName>
    <alternativeName>
        <fullName evidence="12">Lysine N6-hydroxylase</fullName>
    </alternativeName>
    <alternativeName>
        <fullName evidence="10">Lysine-N-oxygenase</fullName>
    </alternativeName>
    <alternativeName>
        <fullName evidence="11">Mycobactin synthase protein G</fullName>
    </alternativeName>
</protein>
<evidence type="ECO:0000256" key="2">
    <source>
        <dbReference type="ARBA" id="ARBA00004924"/>
    </source>
</evidence>
<dbReference type="STRING" id="717606.PaecuDRAFT_2719"/>
<evidence type="ECO:0000256" key="5">
    <source>
        <dbReference type="ARBA" id="ARBA00016406"/>
    </source>
</evidence>
<evidence type="ECO:0000256" key="3">
    <source>
        <dbReference type="ARBA" id="ARBA00007588"/>
    </source>
</evidence>
<evidence type="ECO:0000256" key="12">
    <source>
        <dbReference type="ARBA" id="ARBA00032493"/>
    </source>
</evidence>
<keyword evidence="15" id="KW-0503">Monooxygenase</keyword>
<dbReference type="eggNOG" id="COG3486">
    <property type="taxonomic scope" value="Bacteria"/>
</dbReference>
<evidence type="ECO:0000313" key="15">
    <source>
        <dbReference type="EMBL" id="EFM10283.1"/>
    </source>
</evidence>
<evidence type="ECO:0000256" key="10">
    <source>
        <dbReference type="ARBA" id="ARBA00029939"/>
    </source>
</evidence>
<evidence type="ECO:0000256" key="9">
    <source>
        <dbReference type="ARBA" id="ARBA00023002"/>
    </source>
</evidence>
<dbReference type="PANTHER" id="PTHR42802">
    <property type="entry name" value="MONOOXYGENASE"/>
    <property type="match status" value="1"/>
</dbReference>
<gene>
    <name evidence="15" type="ORF">PaecuDRAFT_2719</name>
</gene>
<organism evidence="15 16">
    <name type="scientific">Paenibacillus curdlanolyticus YK9</name>
    <dbReference type="NCBI Taxonomy" id="717606"/>
    <lineage>
        <taxon>Bacteria</taxon>
        <taxon>Bacillati</taxon>
        <taxon>Bacillota</taxon>
        <taxon>Bacilli</taxon>
        <taxon>Bacillales</taxon>
        <taxon>Paenibacillaceae</taxon>
        <taxon>Paenibacillus</taxon>
    </lineage>
</organism>
<reference evidence="15 16" key="1">
    <citation type="submission" date="2010-07" db="EMBL/GenBank/DDBJ databases">
        <title>The draft genome of Paenibacillus curdlanolyticus YK9.</title>
        <authorList>
            <consortium name="US DOE Joint Genome Institute (JGI-PGF)"/>
            <person name="Lucas S."/>
            <person name="Copeland A."/>
            <person name="Lapidus A."/>
            <person name="Cheng J.-F."/>
            <person name="Bruce D."/>
            <person name="Goodwin L."/>
            <person name="Pitluck S."/>
            <person name="Land M.L."/>
            <person name="Hauser L."/>
            <person name="Chang Y.-J."/>
            <person name="Jeffries C."/>
            <person name="Anderson I.J."/>
            <person name="Johnson E."/>
            <person name="Loganathan U."/>
            <person name="Mulhopadhyay B."/>
            <person name="Kyrpides N."/>
            <person name="Woyke T.J."/>
        </authorList>
    </citation>
    <scope>NUCLEOTIDE SEQUENCE [LARGE SCALE GENOMIC DNA]</scope>
    <source>
        <strain evidence="15 16">YK9</strain>
    </source>
</reference>
<comment type="catalytic activity">
    <reaction evidence="14">
        <text>L-lysine + NADPH + O2 = N(6)-hydroxy-L-lysine + NADP(+) + H2O</text>
        <dbReference type="Rhea" id="RHEA:23228"/>
        <dbReference type="ChEBI" id="CHEBI:15377"/>
        <dbReference type="ChEBI" id="CHEBI:15379"/>
        <dbReference type="ChEBI" id="CHEBI:32551"/>
        <dbReference type="ChEBI" id="CHEBI:57783"/>
        <dbReference type="ChEBI" id="CHEBI:57820"/>
        <dbReference type="ChEBI" id="CHEBI:58349"/>
        <dbReference type="EC" id="1.14.13.59"/>
    </reaction>
</comment>
<comment type="pathway">
    <text evidence="2">Siderophore biosynthesis.</text>
</comment>
<evidence type="ECO:0000256" key="13">
    <source>
        <dbReference type="ARBA" id="ARBA00032738"/>
    </source>
</evidence>
<evidence type="ECO:0000256" key="11">
    <source>
        <dbReference type="ARBA" id="ARBA00031158"/>
    </source>
</evidence>
<evidence type="ECO:0000256" key="6">
    <source>
        <dbReference type="ARBA" id="ARBA00022630"/>
    </source>
</evidence>
<evidence type="ECO:0000256" key="7">
    <source>
        <dbReference type="ARBA" id="ARBA00022827"/>
    </source>
</evidence>
<dbReference type="Proteomes" id="UP000005387">
    <property type="component" value="Unassembled WGS sequence"/>
</dbReference>
<dbReference type="Gene3D" id="3.50.50.60">
    <property type="entry name" value="FAD/NAD(P)-binding domain"/>
    <property type="match status" value="1"/>
</dbReference>
<keyword evidence="6" id="KW-0285">Flavoprotein</keyword>
<evidence type="ECO:0000256" key="8">
    <source>
        <dbReference type="ARBA" id="ARBA00022857"/>
    </source>
</evidence>
<dbReference type="EC" id="1.14.13.59" evidence="4"/>
<dbReference type="EMBL" id="AEDD01000007">
    <property type="protein sequence ID" value="EFM10283.1"/>
    <property type="molecule type" value="Genomic_DNA"/>
</dbReference>
<dbReference type="InterPro" id="IPR025700">
    <property type="entry name" value="Lys/Orn_oxygenase"/>
</dbReference>
<sequence>MTNRIHDVIGVGIGPFNLSLAALLEAAPEVDAVFFDRKPSFEWHAGMLIEGTTLQVPFFADLVTMADPTHRLSYLNYLHEQGRLYHFYFLEKFHIPRREYNDYCRWAAEQLSSCRFGTDVVAIRQEEGPDGALYAVETRDAASGAVAVHYARDLVLGVGSVPNVLPQFRGLPTEDVFHSASFMDRLPRCREAKSITVIGSGQSAAEVFLKLLGEQGEHGYRLDWLTRSSGFFPMEYSKLGLEHFSPDYTEYFYGLPQATKDKVRSKQHLLYKGISATTIGDIYDALYDASVGGQKPPVRLLAHADVVEIAPQGDGDGYRLNVRHVEQQAAFERQADVVIMATGYDHPLPACIEPLSGLIQYDEQGRLLIDQDYRVKLAENAGGRIFVQNGELHTHGIGAPDLGLGAHRSSLIVNGLAGREVYKTRERNVFQQFGVQGE</sequence>
<dbReference type="RefSeq" id="WP_006038709.1">
    <property type="nucleotide sequence ID" value="NZ_AEDD01000007.1"/>
</dbReference>
<dbReference type="Pfam" id="PF13434">
    <property type="entry name" value="Lys_Orn_oxgnase"/>
    <property type="match status" value="1"/>
</dbReference>